<keyword evidence="2" id="KW-0378">Hydrolase</keyword>
<dbReference type="EMBL" id="NBSK02000008">
    <property type="protein sequence ID" value="KAJ0192154.1"/>
    <property type="molecule type" value="Genomic_DNA"/>
</dbReference>
<comment type="caution">
    <text evidence="4">The sequence shown here is derived from an EMBL/GenBank/DDBJ whole genome shotgun (WGS) entry which is preliminary data.</text>
</comment>
<dbReference type="AlphaFoldDB" id="A0A9R1WYU1"/>
<reference evidence="4 5" key="1">
    <citation type="journal article" date="2017" name="Nat. Commun.">
        <title>Genome assembly with in vitro proximity ligation data and whole-genome triplication in lettuce.</title>
        <authorList>
            <person name="Reyes-Chin-Wo S."/>
            <person name="Wang Z."/>
            <person name="Yang X."/>
            <person name="Kozik A."/>
            <person name="Arikit S."/>
            <person name="Song C."/>
            <person name="Xia L."/>
            <person name="Froenicke L."/>
            <person name="Lavelle D.O."/>
            <person name="Truco M.J."/>
            <person name="Xia R."/>
            <person name="Zhu S."/>
            <person name="Xu C."/>
            <person name="Xu H."/>
            <person name="Xu X."/>
            <person name="Cox K."/>
            <person name="Korf I."/>
            <person name="Meyers B.C."/>
            <person name="Michelmore R.W."/>
        </authorList>
    </citation>
    <scope>NUCLEOTIDE SEQUENCE [LARGE SCALE GENOMIC DNA]</scope>
    <source>
        <strain evidence="5">cv. Salinas</strain>
        <tissue evidence="4">Seedlings</tissue>
    </source>
</reference>
<feature type="domain" description="AB hydrolase-1" evidence="3">
    <location>
        <begin position="5"/>
        <end position="238"/>
    </location>
</feature>
<dbReference type="GO" id="GO:0016787">
    <property type="term" value="F:hydrolase activity"/>
    <property type="evidence" value="ECO:0007669"/>
    <property type="project" value="UniProtKB-KW"/>
</dbReference>
<dbReference type="InterPro" id="IPR000073">
    <property type="entry name" value="AB_hydrolase_1"/>
</dbReference>
<feature type="domain" description="AB hydrolase-1" evidence="3">
    <location>
        <begin position="256"/>
        <end position="489"/>
    </location>
</feature>
<protein>
    <recommendedName>
        <fullName evidence="3">AB hydrolase-1 domain-containing protein</fullName>
    </recommendedName>
</protein>
<dbReference type="Pfam" id="PF12697">
    <property type="entry name" value="Abhydrolase_6"/>
    <property type="match status" value="2"/>
</dbReference>
<comment type="similarity">
    <text evidence="1">Belongs to the peptidase S33 family.</text>
</comment>
<evidence type="ECO:0000259" key="3">
    <source>
        <dbReference type="Pfam" id="PF12697"/>
    </source>
</evidence>
<evidence type="ECO:0000313" key="4">
    <source>
        <dbReference type="EMBL" id="KAJ0192154.1"/>
    </source>
</evidence>
<gene>
    <name evidence="4" type="ORF">LSAT_V11C800420030</name>
</gene>
<dbReference type="InterPro" id="IPR051601">
    <property type="entry name" value="Serine_prot/Carboxylest_S33"/>
</dbReference>
<name>A0A9R1WYU1_LACSA</name>
<evidence type="ECO:0000256" key="1">
    <source>
        <dbReference type="ARBA" id="ARBA00010088"/>
    </source>
</evidence>
<accession>A0A9R1WYU1</accession>
<sequence length="503" mass="56700">MYMMVVVDLRNHGRSVDREGLSPPHDTPNAARDLANLIKSLDWAWPDVVIGHSVGGKIALQFASSCANGDYGDSAQLPKQVWALDSVPGKVKNKSHYEEMEKAFHTLQTLPTPIQSQEWLVDHLMNLGFSKFLSEWISSSLKKFGEHMTFSFDIDGVIQMFESTRNSDYWSLLEEPPKGIEICVVRSESRVTWDPDVVKRLESLASRESDESRGKVSVHVVPRSGHWIYKDEPKRLLEVMTPKIAALVLLVNWRMVLVDLRCHGNSTDREGLAPPNDTANAARDLANLVKSLDWDWPDVVIGHSLGGKVALQYALSCANGDYGDSAQLPKQVWVIDVGPGKAEDKSQYQELVDALQKLHTLPSLFPSQEWLLNQMIDLGFPKFLSEWISNSLKKSGEYMTFSFNIDGAIQLFESAVESDYWSLLEETPKGMEIAIVRTESQLSWTQDVVERLESLASRESDESRGKVLVYVVSDSGHWIYKDQPERLLEIMTPKIASLVHFKL</sequence>
<organism evidence="4 5">
    <name type="scientific">Lactuca sativa</name>
    <name type="common">Garden lettuce</name>
    <dbReference type="NCBI Taxonomy" id="4236"/>
    <lineage>
        <taxon>Eukaryota</taxon>
        <taxon>Viridiplantae</taxon>
        <taxon>Streptophyta</taxon>
        <taxon>Embryophyta</taxon>
        <taxon>Tracheophyta</taxon>
        <taxon>Spermatophyta</taxon>
        <taxon>Magnoliopsida</taxon>
        <taxon>eudicotyledons</taxon>
        <taxon>Gunneridae</taxon>
        <taxon>Pentapetalae</taxon>
        <taxon>asterids</taxon>
        <taxon>campanulids</taxon>
        <taxon>Asterales</taxon>
        <taxon>Asteraceae</taxon>
        <taxon>Cichorioideae</taxon>
        <taxon>Cichorieae</taxon>
        <taxon>Lactucinae</taxon>
        <taxon>Lactuca</taxon>
    </lineage>
</organism>
<evidence type="ECO:0000256" key="2">
    <source>
        <dbReference type="ARBA" id="ARBA00022801"/>
    </source>
</evidence>
<dbReference type="PANTHER" id="PTHR43248:SF3">
    <property type="entry name" value="AB HYDROLASE-1 DOMAIN-CONTAINING PROTEIN"/>
    <property type="match status" value="1"/>
</dbReference>
<keyword evidence="5" id="KW-1185">Reference proteome</keyword>
<dbReference type="Proteomes" id="UP000235145">
    <property type="component" value="Unassembled WGS sequence"/>
</dbReference>
<proteinExistence type="inferred from homology"/>
<dbReference type="InterPro" id="IPR029058">
    <property type="entry name" value="AB_hydrolase_fold"/>
</dbReference>
<evidence type="ECO:0000313" key="5">
    <source>
        <dbReference type="Proteomes" id="UP000235145"/>
    </source>
</evidence>
<dbReference type="PANTHER" id="PTHR43248">
    <property type="entry name" value="2-SUCCINYL-6-HYDROXY-2,4-CYCLOHEXADIENE-1-CARBOXYLATE SYNTHASE"/>
    <property type="match status" value="1"/>
</dbReference>
<dbReference type="SUPFAM" id="SSF53474">
    <property type="entry name" value="alpha/beta-Hydrolases"/>
    <property type="match status" value="2"/>
</dbReference>
<dbReference type="Gene3D" id="3.40.50.1820">
    <property type="entry name" value="alpha/beta hydrolase"/>
    <property type="match status" value="2"/>
</dbReference>